<evidence type="ECO:0000313" key="2">
    <source>
        <dbReference type="EMBL" id="GJM98906.1"/>
    </source>
</evidence>
<dbReference type="EMBL" id="BQKI01000007">
    <property type="protein sequence ID" value="GJM98906.1"/>
    <property type="molecule type" value="Genomic_DNA"/>
</dbReference>
<reference evidence="2" key="1">
    <citation type="journal article" date="2018" name="DNA Res.">
        <title>Multiple hybrid de novo genome assembly of finger millet, an orphan allotetraploid crop.</title>
        <authorList>
            <person name="Hatakeyama M."/>
            <person name="Aluri S."/>
            <person name="Balachadran M.T."/>
            <person name="Sivarajan S.R."/>
            <person name="Patrignani A."/>
            <person name="Gruter S."/>
            <person name="Poveda L."/>
            <person name="Shimizu-Inatsugi R."/>
            <person name="Baeten J."/>
            <person name="Francoijs K.J."/>
            <person name="Nataraja K.N."/>
            <person name="Reddy Y.A.N."/>
            <person name="Phadnis S."/>
            <person name="Ravikumar R.L."/>
            <person name="Schlapbach R."/>
            <person name="Sreeman S.M."/>
            <person name="Shimizu K.K."/>
        </authorList>
    </citation>
    <scope>NUCLEOTIDE SEQUENCE</scope>
</reference>
<reference evidence="2" key="2">
    <citation type="submission" date="2021-12" db="EMBL/GenBank/DDBJ databases">
        <title>Resequencing data analysis of finger millet.</title>
        <authorList>
            <person name="Hatakeyama M."/>
            <person name="Aluri S."/>
            <person name="Balachadran M.T."/>
            <person name="Sivarajan S.R."/>
            <person name="Poveda L."/>
            <person name="Shimizu-Inatsugi R."/>
            <person name="Schlapbach R."/>
            <person name="Sreeman S.M."/>
            <person name="Shimizu K.K."/>
        </authorList>
    </citation>
    <scope>NUCLEOTIDE SEQUENCE</scope>
</reference>
<dbReference type="PANTHER" id="PTHR35987:SF2">
    <property type="entry name" value="PROTEIN PLASTID REDOX INSENSITIVE 2, CHLOROPLASTIC"/>
    <property type="match status" value="1"/>
</dbReference>
<organism evidence="2 3">
    <name type="scientific">Eleusine coracana subsp. coracana</name>
    <dbReference type="NCBI Taxonomy" id="191504"/>
    <lineage>
        <taxon>Eukaryota</taxon>
        <taxon>Viridiplantae</taxon>
        <taxon>Streptophyta</taxon>
        <taxon>Embryophyta</taxon>
        <taxon>Tracheophyta</taxon>
        <taxon>Spermatophyta</taxon>
        <taxon>Magnoliopsida</taxon>
        <taxon>Liliopsida</taxon>
        <taxon>Poales</taxon>
        <taxon>Poaceae</taxon>
        <taxon>PACMAD clade</taxon>
        <taxon>Chloridoideae</taxon>
        <taxon>Cynodonteae</taxon>
        <taxon>Eleusininae</taxon>
        <taxon>Eleusine</taxon>
    </lineage>
</organism>
<name>A0AAV5CKG3_ELECO</name>
<dbReference type="GO" id="GO:0010468">
    <property type="term" value="P:regulation of gene expression"/>
    <property type="evidence" value="ECO:0007669"/>
    <property type="project" value="InterPro"/>
</dbReference>
<dbReference type="AlphaFoldDB" id="A0AAV5CKG3"/>
<proteinExistence type="predicted"/>
<gene>
    <name evidence="2" type="primary">ga15958</name>
    <name evidence="2" type="ORF">PR202_ga15958</name>
</gene>
<evidence type="ECO:0000256" key="1">
    <source>
        <dbReference type="SAM" id="MobiDB-lite"/>
    </source>
</evidence>
<comment type="caution">
    <text evidence="2">The sequence shown here is derived from an EMBL/GenBank/DDBJ whole genome shotgun (WGS) entry which is preliminary data.</text>
</comment>
<dbReference type="Proteomes" id="UP001054889">
    <property type="component" value="Unassembled WGS sequence"/>
</dbReference>
<feature type="region of interest" description="Disordered" evidence="1">
    <location>
        <begin position="1"/>
        <end position="32"/>
    </location>
</feature>
<dbReference type="InterPro" id="IPR039349">
    <property type="entry name" value="PRIN2"/>
</dbReference>
<keyword evidence="3" id="KW-1185">Reference proteome</keyword>
<dbReference type="PANTHER" id="PTHR35987">
    <property type="entry name" value="PROTEIN PLASTID REDOX INSENSITIVE 2, CHLOROPLASTIC-RELATED"/>
    <property type="match status" value="1"/>
</dbReference>
<accession>A0AAV5CKG3</accession>
<evidence type="ECO:0000313" key="3">
    <source>
        <dbReference type="Proteomes" id="UP001054889"/>
    </source>
</evidence>
<protein>
    <submittedName>
        <fullName evidence="2">Uncharacterized protein</fullName>
    </submittedName>
</protein>
<sequence>MAQPAFLSSLRSRLRSPAPPSPHPRHQPSRGYHVELGAREKALLEEDVALKRFKSYKNSVKQVSKIGNVLTLVVAVDKEPRDREEATEEQRSPVMATKAWAAAAALNPYPLRAVPSSSPVQLGVSARRAAPREHSLRSSWHKPAKFVCRRAKNAGFDDYKFPDPIPEFAEQETSKFREHMAWWLEQKKDDYFGEHVEEIVDICTQACMAYYEQLYIHRFYQAFLEWKEFVRILARQSTIQVIQILGSFLEHDYCGPGTLLVHPFLDMKGEIKERGLPGAPQAARAAIAWAEKNIDKDWKAWTGEY</sequence>